<keyword evidence="2" id="KW-0645">Protease</keyword>
<evidence type="ECO:0000256" key="3">
    <source>
        <dbReference type="ARBA" id="ARBA00022750"/>
    </source>
</evidence>
<accession>A0ABN3DZ86</accession>
<dbReference type="Pfam" id="PF01750">
    <property type="entry name" value="HycI"/>
    <property type="match status" value="1"/>
</dbReference>
<proteinExistence type="inferred from homology"/>
<protein>
    <submittedName>
        <fullName evidence="5">Hydrogenase 3 maturation endopeptidase HyCI</fullName>
    </submittedName>
</protein>
<evidence type="ECO:0000256" key="1">
    <source>
        <dbReference type="ARBA" id="ARBA00006814"/>
    </source>
</evidence>
<organism evidence="5 6">
    <name type="scientific">Kitasatospora cystarginea</name>
    <dbReference type="NCBI Taxonomy" id="58350"/>
    <lineage>
        <taxon>Bacteria</taxon>
        <taxon>Bacillati</taxon>
        <taxon>Actinomycetota</taxon>
        <taxon>Actinomycetes</taxon>
        <taxon>Kitasatosporales</taxon>
        <taxon>Streptomycetaceae</taxon>
        <taxon>Kitasatospora</taxon>
    </lineage>
</organism>
<evidence type="ECO:0000256" key="4">
    <source>
        <dbReference type="ARBA" id="ARBA00022801"/>
    </source>
</evidence>
<dbReference type="Proteomes" id="UP001500305">
    <property type="component" value="Unassembled WGS sequence"/>
</dbReference>
<keyword evidence="4" id="KW-0378">Hydrolase</keyword>
<dbReference type="Gene3D" id="3.40.50.1450">
    <property type="entry name" value="HybD-like"/>
    <property type="match status" value="1"/>
</dbReference>
<dbReference type="SUPFAM" id="SSF53163">
    <property type="entry name" value="HybD-like"/>
    <property type="match status" value="1"/>
</dbReference>
<gene>
    <name evidence="5" type="ORF">GCM10010430_27740</name>
</gene>
<dbReference type="CDD" id="cd00518">
    <property type="entry name" value="H2MP"/>
    <property type="match status" value="1"/>
</dbReference>
<dbReference type="PANTHER" id="PTHR30302:SF1">
    <property type="entry name" value="HYDROGENASE 2 MATURATION PROTEASE"/>
    <property type="match status" value="1"/>
</dbReference>
<dbReference type="PRINTS" id="PR00446">
    <property type="entry name" value="HYDRGNUPTAKE"/>
</dbReference>
<name>A0ABN3DZ86_9ACTN</name>
<dbReference type="NCBIfam" id="TIGR00072">
    <property type="entry name" value="hydrog_prot"/>
    <property type="match status" value="1"/>
</dbReference>
<evidence type="ECO:0000313" key="6">
    <source>
        <dbReference type="Proteomes" id="UP001500305"/>
    </source>
</evidence>
<dbReference type="InterPro" id="IPR023430">
    <property type="entry name" value="Pept_HybD-like_dom_sf"/>
</dbReference>
<comment type="caution">
    <text evidence="5">The sequence shown here is derived from an EMBL/GenBank/DDBJ whole genome shotgun (WGS) entry which is preliminary data.</text>
</comment>
<dbReference type="RefSeq" id="WP_344636641.1">
    <property type="nucleotide sequence ID" value="NZ_BAAATR010000010.1"/>
</dbReference>
<reference evidence="5 6" key="1">
    <citation type="journal article" date="2019" name="Int. J. Syst. Evol. Microbiol.">
        <title>The Global Catalogue of Microorganisms (GCM) 10K type strain sequencing project: providing services to taxonomists for standard genome sequencing and annotation.</title>
        <authorList>
            <consortium name="The Broad Institute Genomics Platform"/>
            <consortium name="The Broad Institute Genome Sequencing Center for Infectious Disease"/>
            <person name="Wu L."/>
            <person name="Ma J."/>
        </authorList>
    </citation>
    <scope>NUCLEOTIDE SEQUENCE [LARGE SCALE GENOMIC DNA]</scope>
    <source>
        <strain evidence="5 6">JCM 7356</strain>
    </source>
</reference>
<dbReference type="InterPro" id="IPR000671">
    <property type="entry name" value="Peptidase_A31"/>
</dbReference>
<evidence type="ECO:0000256" key="2">
    <source>
        <dbReference type="ARBA" id="ARBA00022670"/>
    </source>
</evidence>
<sequence>MTGRVVVIGVGNPYRRDDGAGPAVVEALSSTVPEGTLLIVSDGEPGRMLGLWTGRDSVIVVETVHGHPGHPGRLHTLDAETTARCASGPASSHGLGLGETVALAAALDRMPLELVVHAVEGEDFGLGPGLSAAVRAALAELVDRVATAVRDAHRRQRSRSG</sequence>
<keyword evidence="3" id="KW-0064">Aspartyl protease</keyword>
<dbReference type="PANTHER" id="PTHR30302">
    <property type="entry name" value="HYDROGENASE 1 MATURATION PROTEASE"/>
    <property type="match status" value="1"/>
</dbReference>
<comment type="similarity">
    <text evidence="1">Belongs to the peptidase A31 family.</text>
</comment>
<dbReference type="EMBL" id="BAAATR010000010">
    <property type="protein sequence ID" value="GAA2244390.1"/>
    <property type="molecule type" value="Genomic_DNA"/>
</dbReference>
<evidence type="ECO:0000313" key="5">
    <source>
        <dbReference type="EMBL" id="GAA2244390.1"/>
    </source>
</evidence>
<keyword evidence="6" id="KW-1185">Reference proteome</keyword>